<dbReference type="PROSITE" id="PS51525">
    <property type="entry name" value="NET"/>
    <property type="match status" value="1"/>
</dbReference>
<name>A0A5J9W5E7_9POAL</name>
<accession>A0A5J9W5E7</accession>
<feature type="domain" description="NET" evidence="7">
    <location>
        <begin position="308"/>
        <end position="389"/>
    </location>
</feature>
<dbReference type="Gene3D" id="1.20.920.10">
    <property type="entry name" value="Bromodomain-like"/>
    <property type="match status" value="1"/>
</dbReference>
<dbReference type="InterPro" id="IPR038336">
    <property type="entry name" value="NET_sf"/>
</dbReference>
<comment type="caution">
    <text evidence="8">The sequence shown here is derived from an EMBL/GenBank/DDBJ whole genome shotgun (WGS) entry which is preliminary data.</text>
</comment>
<dbReference type="InterPro" id="IPR027353">
    <property type="entry name" value="NET_dom"/>
</dbReference>
<keyword evidence="10" id="KW-1185">Reference proteome</keyword>
<keyword evidence="3" id="KW-0804">Transcription</keyword>
<gene>
    <name evidence="8" type="ORF">EJB05_09611</name>
    <name evidence="9" type="ORF">EJB05_09612</name>
</gene>
<dbReference type="SMART" id="SM00297">
    <property type="entry name" value="BROMO"/>
    <property type="match status" value="1"/>
</dbReference>
<evidence type="ECO:0000313" key="8">
    <source>
        <dbReference type="EMBL" id="TVU43166.1"/>
    </source>
</evidence>
<evidence type="ECO:0000313" key="9">
    <source>
        <dbReference type="EMBL" id="TVU43167.1"/>
    </source>
</evidence>
<evidence type="ECO:0000256" key="3">
    <source>
        <dbReference type="ARBA" id="ARBA00023163"/>
    </source>
</evidence>
<dbReference type="SUPFAM" id="SSF47370">
    <property type="entry name" value="Bromodomain"/>
    <property type="match status" value="1"/>
</dbReference>
<dbReference type="Gramene" id="TVU43166">
    <property type="protein sequence ID" value="TVU43166"/>
    <property type="gene ID" value="EJB05_09611"/>
</dbReference>
<proteinExistence type="predicted"/>
<evidence type="ECO:0000313" key="10">
    <source>
        <dbReference type="Proteomes" id="UP000324897"/>
    </source>
</evidence>
<feature type="compositionally biased region" description="Low complexity" evidence="5">
    <location>
        <begin position="466"/>
        <end position="489"/>
    </location>
</feature>
<reference evidence="8 10" key="1">
    <citation type="journal article" date="2019" name="Sci. Rep.">
        <title>A high-quality genome of Eragrostis curvula grass provides insights into Poaceae evolution and supports new strategies to enhance forage quality.</title>
        <authorList>
            <person name="Carballo J."/>
            <person name="Santos B.A.C.M."/>
            <person name="Zappacosta D."/>
            <person name="Garbus I."/>
            <person name="Selva J.P."/>
            <person name="Gallo C.A."/>
            <person name="Diaz A."/>
            <person name="Albertini E."/>
            <person name="Caccamo M."/>
            <person name="Echenique V."/>
        </authorList>
    </citation>
    <scope>NUCLEOTIDE SEQUENCE [LARGE SCALE GENOMIC DNA]</scope>
    <source>
        <strain evidence="10">cv. Victoria</strain>
        <tissue evidence="8">Leaf</tissue>
    </source>
</reference>
<dbReference type="InterPro" id="IPR036427">
    <property type="entry name" value="Bromodomain-like_sf"/>
</dbReference>
<feature type="domain" description="Bromo" evidence="6">
    <location>
        <begin position="158"/>
        <end position="230"/>
    </location>
</feature>
<feature type="compositionally biased region" description="Basic and acidic residues" evidence="5">
    <location>
        <begin position="309"/>
        <end position="326"/>
    </location>
</feature>
<feature type="region of interest" description="Disordered" evidence="5">
    <location>
        <begin position="457"/>
        <end position="501"/>
    </location>
</feature>
<evidence type="ECO:0008006" key="11">
    <source>
        <dbReference type="Google" id="ProtNLM"/>
    </source>
</evidence>
<evidence type="ECO:0000259" key="7">
    <source>
        <dbReference type="PROSITE" id="PS51525"/>
    </source>
</evidence>
<dbReference type="OrthoDB" id="21449at2759"/>
<dbReference type="Pfam" id="PF00439">
    <property type="entry name" value="Bromodomain"/>
    <property type="match status" value="1"/>
</dbReference>
<sequence>MTSAVLAGRNEVHHAHPHHRPWAGGVRGVPPIPKPSSSNPRRHRPGPNPSPIPPPAAPWQAPAPPAPPSQPSTSRFVRIQLSGSTPFELRQAQARLAGELGRVRALLSRIDSWQQDGRRQLGAPEPEAGPRQRHASPTPPALRAAMLKRCGQILTRLRKQKISGWFNRPVDVVGLKLHDYYAIIRSPMDLGTVKENLTGGRYPSHEEFAADVRLTFNNALRYNPPGHQANTCARNLLSTFEGLYKEAISWFEQEFQRYEPPMPLALMPPPPLLALPPPPLALPPPPQPPVPVPVQVLPRMGGGRRPKPKARESNKREMDEEEKEKLRVGIQNLPDEKMGNVLQIVQKRNTDPALMGDDIVLDFDEMDVETLWELDRFVVNWRKAMNKNKRNGVMNGDTVDVTILPDDEDMVQVDVKPPVVEIGDSETDMLERATEADMVDEYVDIGDEMPTVNYQSVEIEKDTQVASSSSESGSGSSSSSGSDSRSSADSDSDADDARSPD</sequence>
<dbReference type="EMBL" id="RWGY01000005">
    <property type="protein sequence ID" value="TVU43167.1"/>
    <property type="molecule type" value="Genomic_DNA"/>
</dbReference>
<dbReference type="Proteomes" id="UP000324897">
    <property type="component" value="Unassembled WGS sequence"/>
</dbReference>
<keyword evidence="1" id="KW-0805">Transcription regulation</keyword>
<evidence type="ECO:0000256" key="2">
    <source>
        <dbReference type="ARBA" id="ARBA00023117"/>
    </source>
</evidence>
<keyword evidence="2 4" id="KW-0103">Bromodomain</keyword>
<dbReference type="EMBL" id="RWGY01000005">
    <property type="protein sequence ID" value="TVU43166.1"/>
    <property type="molecule type" value="Genomic_DNA"/>
</dbReference>
<dbReference type="Gene3D" id="1.20.1270.220">
    <property type="match status" value="1"/>
</dbReference>
<dbReference type="InterPro" id="IPR001487">
    <property type="entry name" value="Bromodomain"/>
</dbReference>
<evidence type="ECO:0000256" key="4">
    <source>
        <dbReference type="PROSITE-ProRule" id="PRU00035"/>
    </source>
</evidence>
<feature type="compositionally biased region" description="Pro residues" evidence="5">
    <location>
        <begin position="46"/>
        <end position="70"/>
    </location>
</feature>
<dbReference type="PRINTS" id="PR00503">
    <property type="entry name" value="BROMODOMAIN"/>
</dbReference>
<feature type="region of interest" description="Disordered" evidence="5">
    <location>
        <begin position="1"/>
        <end position="73"/>
    </location>
</feature>
<dbReference type="Gramene" id="TVU43167">
    <property type="protein sequence ID" value="TVU43167"/>
    <property type="gene ID" value="EJB05_09612"/>
</dbReference>
<dbReference type="PANTHER" id="PTHR45926">
    <property type="entry name" value="OSJNBA0053K19.4 PROTEIN"/>
    <property type="match status" value="1"/>
</dbReference>
<dbReference type="PROSITE" id="PS50014">
    <property type="entry name" value="BROMODOMAIN_2"/>
    <property type="match status" value="1"/>
</dbReference>
<dbReference type="AlphaFoldDB" id="A0A5J9W5E7"/>
<evidence type="ECO:0000256" key="1">
    <source>
        <dbReference type="ARBA" id="ARBA00023015"/>
    </source>
</evidence>
<evidence type="ECO:0000256" key="5">
    <source>
        <dbReference type="SAM" id="MobiDB-lite"/>
    </source>
</evidence>
<organism evidence="8 10">
    <name type="scientific">Eragrostis curvula</name>
    <name type="common">weeping love grass</name>
    <dbReference type="NCBI Taxonomy" id="38414"/>
    <lineage>
        <taxon>Eukaryota</taxon>
        <taxon>Viridiplantae</taxon>
        <taxon>Streptophyta</taxon>
        <taxon>Embryophyta</taxon>
        <taxon>Tracheophyta</taxon>
        <taxon>Spermatophyta</taxon>
        <taxon>Magnoliopsida</taxon>
        <taxon>Liliopsida</taxon>
        <taxon>Poales</taxon>
        <taxon>Poaceae</taxon>
        <taxon>PACMAD clade</taxon>
        <taxon>Chloridoideae</taxon>
        <taxon>Eragrostideae</taxon>
        <taxon>Eragrostidinae</taxon>
        <taxon>Eragrostis</taxon>
    </lineage>
</organism>
<dbReference type="Pfam" id="PF17035">
    <property type="entry name" value="BET"/>
    <property type="match status" value="1"/>
</dbReference>
<protein>
    <recommendedName>
        <fullName evidence="11">Bromo domain-containing protein</fullName>
    </recommendedName>
</protein>
<feature type="non-terminal residue" evidence="8">
    <location>
        <position position="1"/>
    </location>
</feature>
<evidence type="ECO:0000259" key="6">
    <source>
        <dbReference type="PROSITE" id="PS50014"/>
    </source>
</evidence>
<feature type="region of interest" description="Disordered" evidence="5">
    <location>
        <begin position="296"/>
        <end position="326"/>
    </location>
</feature>
<feature type="region of interest" description="Disordered" evidence="5">
    <location>
        <begin position="115"/>
        <end position="139"/>
    </location>
</feature>